<reference evidence="1 2" key="1">
    <citation type="submission" date="2018-07" db="EMBL/GenBank/DDBJ databases">
        <title>Genomic Encyclopedia of Type Strains, Phase IV (KMG-IV): sequencing the most valuable type-strain genomes for metagenomic binning, comparative biology and taxonomic classification.</title>
        <authorList>
            <person name="Goeker M."/>
        </authorList>
    </citation>
    <scope>NUCLEOTIDE SEQUENCE [LARGE SCALE GENOMIC DNA]</scope>
    <source>
        <strain evidence="1 2">DSM 21634</strain>
    </source>
</reference>
<accession>A0A368XGL3</accession>
<protein>
    <submittedName>
        <fullName evidence="1">Uncharacterized protein</fullName>
    </submittedName>
</protein>
<dbReference type="Proteomes" id="UP000252884">
    <property type="component" value="Unassembled WGS sequence"/>
</dbReference>
<dbReference type="AlphaFoldDB" id="A0A368XGL3"/>
<gene>
    <name evidence="1" type="ORF">DES41_11378</name>
</gene>
<evidence type="ECO:0000313" key="2">
    <source>
        <dbReference type="Proteomes" id="UP000252884"/>
    </source>
</evidence>
<organism evidence="1 2">
    <name type="scientific">Pseudorhodoferax soli</name>
    <dbReference type="NCBI Taxonomy" id="545864"/>
    <lineage>
        <taxon>Bacteria</taxon>
        <taxon>Pseudomonadati</taxon>
        <taxon>Pseudomonadota</taxon>
        <taxon>Betaproteobacteria</taxon>
        <taxon>Burkholderiales</taxon>
        <taxon>Comamonadaceae</taxon>
    </lineage>
</organism>
<sequence>MTYPLTRQDLDSISDAEPVFGTDRLLPPWEAIPNEFKVENFYTRLVDACTPIVFWALTDRTIDTFESAEFLRCVPEVHSASVLGL</sequence>
<proteinExistence type="predicted"/>
<name>A0A368XGL3_9BURK</name>
<comment type="caution">
    <text evidence="1">The sequence shown here is derived from an EMBL/GenBank/DDBJ whole genome shotgun (WGS) entry which is preliminary data.</text>
</comment>
<keyword evidence="2" id="KW-1185">Reference proteome</keyword>
<evidence type="ECO:0000313" key="1">
    <source>
        <dbReference type="EMBL" id="RCW65154.1"/>
    </source>
</evidence>
<dbReference type="EMBL" id="QPJK01000013">
    <property type="protein sequence ID" value="RCW65154.1"/>
    <property type="molecule type" value="Genomic_DNA"/>
</dbReference>
<dbReference type="RefSeq" id="WP_114471946.1">
    <property type="nucleotide sequence ID" value="NZ_QPJK01000013.1"/>
</dbReference>